<evidence type="ECO:0000313" key="2">
    <source>
        <dbReference type="EMBL" id="MST84974.1"/>
    </source>
</evidence>
<evidence type="ECO:0000313" key="3">
    <source>
        <dbReference type="Proteomes" id="UP000438914"/>
    </source>
</evidence>
<feature type="signal peptide" evidence="1">
    <location>
        <begin position="1"/>
        <end position="19"/>
    </location>
</feature>
<dbReference type="Proteomes" id="UP000438914">
    <property type="component" value="Unassembled WGS sequence"/>
</dbReference>
<keyword evidence="3" id="KW-1185">Reference proteome</keyword>
<organism evidence="2 3">
    <name type="scientific">Hallella mizrahii</name>
    <dbReference type="NCBI Taxonomy" id="2606637"/>
    <lineage>
        <taxon>Bacteria</taxon>
        <taxon>Pseudomonadati</taxon>
        <taxon>Bacteroidota</taxon>
        <taxon>Bacteroidia</taxon>
        <taxon>Bacteroidales</taxon>
        <taxon>Prevotellaceae</taxon>
        <taxon>Hallella</taxon>
    </lineage>
</organism>
<dbReference type="AlphaFoldDB" id="A0A7K0KGJ4"/>
<sequence>MKTKILLLIFILFSVATFAQKKEIATAKDYVKKNSNLEKAEQMMRTLLADSDNRRNTKIWNVLFDAQRRQYENGNEKLYLKQKFDTASIFNITSRMFRDMEVYDSLFNLPHPQESDAKEWRKSHGQLLNMIRPNLLNGGLFFIRKQKYDSAYLLLNQYIETASQPLFSAFHYDEKDKQLPVAAYWAVYASYKMGNRKQTLHHTYLALKDTTHYNQMLQLLAQTYLGEGDTVRYVNTLKEGFERNRLDDFFFSHLIDYYSARNDWQQALTMTNQALETDSHNQLFRITKSIILLNTGKYQECFAICDSLIHENDSLAEAWLNAGLALFNQGVALDKNPVLSAKKHGQVISFYKQALPYLEKYRQLQPDRKDRWALPLYTIYLNLNRGKEFDEIDKLLR</sequence>
<evidence type="ECO:0000256" key="1">
    <source>
        <dbReference type="SAM" id="SignalP"/>
    </source>
</evidence>
<dbReference type="RefSeq" id="WP_154534561.1">
    <property type="nucleotide sequence ID" value="NZ_VUNG01000025.1"/>
</dbReference>
<gene>
    <name evidence="2" type="ORF">FYJ73_09885</name>
</gene>
<feature type="chain" id="PRO_5029762851" description="Tetratricopeptide repeat protein" evidence="1">
    <location>
        <begin position="20"/>
        <end position="397"/>
    </location>
</feature>
<accession>A0A7K0KGJ4</accession>
<dbReference type="InterPro" id="IPR011990">
    <property type="entry name" value="TPR-like_helical_dom_sf"/>
</dbReference>
<dbReference type="SUPFAM" id="SSF48452">
    <property type="entry name" value="TPR-like"/>
    <property type="match status" value="2"/>
</dbReference>
<proteinExistence type="predicted"/>
<reference evidence="2 3" key="1">
    <citation type="submission" date="2019-08" db="EMBL/GenBank/DDBJ databases">
        <title>In-depth cultivation of the pig gut microbiome towards novel bacterial diversity and tailored functional studies.</title>
        <authorList>
            <person name="Wylensek D."/>
            <person name="Hitch T.C.A."/>
            <person name="Clavel T."/>
        </authorList>
    </citation>
    <scope>NUCLEOTIDE SEQUENCE [LARGE SCALE GENOMIC DNA]</scope>
    <source>
        <strain evidence="2 3">LKV-178-WT-2A</strain>
    </source>
</reference>
<comment type="caution">
    <text evidence="2">The sequence shown here is derived from an EMBL/GenBank/DDBJ whole genome shotgun (WGS) entry which is preliminary data.</text>
</comment>
<protein>
    <recommendedName>
        <fullName evidence="4">Tetratricopeptide repeat protein</fullName>
    </recommendedName>
</protein>
<dbReference type="Gene3D" id="1.25.40.10">
    <property type="entry name" value="Tetratricopeptide repeat domain"/>
    <property type="match status" value="1"/>
</dbReference>
<dbReference type="EMBL" id="VUNG01000025">
    <property type="protein sequence ID" value="MST84974.1"/>
    <property type="molecule type" value="Genomic_DNA"/>
</dbReference>
<keyword evidence="1" id="KW-0732">Signal</keyword>
<evidence type="ECO:0008006" key="4">
    <source>
        <dbReference type="Google" id="ProtNLM"/>
    </source>
</evidence>
<name>A0A7K0KGJ4_9BACT</name>